<protein>
    <submittedName>
        <fullName evidence="1">Uncharacterized protein</fullName>
    </submittedName>
</protein>
<dbReference type="Proteomes" id="UP001152795">
    <property type="component" value="Unassembled WGS sequence"/>
</dbReference>
<evidence type="ECO:0000313" key="1">
    <source>
        <dbReference type="EMBL" id="CAB4003111.1"/>
    </source>
</evidence>
<dbReference type="EMBL" id="CACRXK020004542">
    <property type="protein sequence ID" value="CAB4003111.1"/>
    <property type="molecule type" value="Genomic_DNA"/>
</dbReference>
<comment type="caution">
    <text evidence="1">The sequence shown here is derived from an EMBL/GenBank/DDBJ whole genome shotgun (WGS) entry which is preliminary data.</text>
</comment>
<evidence type="ECO:0000313" key="2">
    <source>
        <dbReference type="Proteomes" id="UP001152795"/>
    </source>
</evidence>
<organism evidence="1 2">
    <name type="scientific">Paramuricea clavata</name>
    <name type="common">Red gorgonian</name>
    <name type="synonym">Violescent sea-whip</name>
    <dbReference type="NCBI Taxonomy" id="317549"/>
    <lineage>
        <taxon>Eukaryota</taxon>
        <taxon>Metazoa</taxon>
        <taxon>Cnidaria</taxon>
        <taxon>Anthozoa</taxon>
        <taxon>Octocorallia</taxon>
        <taxon>Malacalcyonacea</taxon>
        <taxon>Plexauridae</taxon>
        <taxon>Paramuricea</taxon>
    </lineage>
</organism>
<accession>A0A6S7I9M9</accession>
<keyword evidence="2" id="KW-1185">Reference proteome</keyword>
<proteinExistence type="predicted"/>
<sequence>MSRNLEVRRADALIFMAYDAISLQRVTLNGKNEIRLIRIPTTKRKTATVLSVPYNGCPLPNGRLLKVGEQYTNYQCTRLCTCNEEGLVPCIELCPTRPISVCNAPLVRKKILVPTDPPDSKCTCQQVICVKAETTTDTSETIIPLGAKIPSQEGLPVKSYKAVKCCCGKVCKGARGLKMHQRSCRVIDDLEDELQQQMSEVLNEHQNEDNVDSVNPEISHINTQENFPDLKKGIKLPKSPLQWSTANDFFKLTFSNLPITPRDLNNNINTMATVVYNYFSENFGYVNNHNDVQYQRKYESFSTKDLKNSLKKLKLENGDILEIKFVAKKLRNLLNKSNITDPNNTDSHASANIDHDSLIGLILQTQITLIVMRLQILITTV</sequence>
<gene>
    <name evidence="1" type="ORF">PACLA_8A086418</name>
</gene>
<reference evidence="1" key="1">
    <citation type="submission" date="2020-04" db="EMBL/GenBank/DDBJ databases">
        <authorList>
            <person name="Alioto T."/>
            <person name="Alioto T."/>
            <person name="Gomez Garrido J."/>
        </authorList>
    </citation>
    <scope>NUCLEOTIDE SEQUENCE</scope>
    <source>
        <strain evidence="1">A484AB</strain>
    </source>
</reference>
<dbReference type="AlphaFoldDB" id="A0A6S7I9M9"/>
<dbReference type="OrthoDB" id="10243531at2759"/>
<name>A0A6S7I9M9_PARCT</name>